<feature type="binding site" evidence="9">
    <location>
        <position position="156"/>
    </location>
    <ligand>
        <name>Mn(2+)</name>
        <dbReference type="ChEBI" id="CHEBI:29035"/>
    </ligand>
</feature>
<keyword evidence="11" id="KW-1185">Reference proteome</keyword>
<gene>
    <name evidence="10" type="primary">cas1-1</name>
    <name evidence="9" type="synonym">cas1</name>
    <name evidence="10" type="ORF">dnm_042540</name>
</gene>
<dbReference type="InterPro" id="IPR002729">
    <property type="entry name" value="CRISPR-assoc_Cas1"/>
</dbReference>
<evidence type="ECO:0000256" key="5">
    <source>
        <dbReference type="ARBA" id="ARBA00022842"/>
    </source>
</evidence>
<dbReference type="Gene3D" id="1.20.120.920">
    <property type="entry name" value="CRISPR-associated endonuclease Cas1, C-terminal domain"/>
    <property type="match status" value="1"/>
</dbReference>
<keyword evidence="6 9" id="KW-0051">Antiviral defense</keyword>
<evidence type="ECO:0000256" key="3">
    <source>
        <dbReference type="ARBA" id="ARBA00022759"/>
    </source>
</evidence>
<reference evidence="10" key="1">
    <citation type="journal article" date="2021" name="Microb. Physiol.">
        <title>Proteogenomic Insights into the Physiology of Marine, Sulfate-Reducing, Filamentous Desulfonema limicola and Desulfonema magnum.</title>
        <authorList>
            <person name="Schnaars V."/>
            <person name="Wohlbrand L."/>
            <person name="Scheve S."/>
            <person name="Hinrichs C."/>
            <person name="Reinhardt R."/>
            <person name="Rabus R."/>
        </authorList>
    </citation>
    <scope>NUCLEOTIDE SEQUENCE</scope>
    <source>
        <strain evidence="10">4be13</strain>
    </source>
</reference>
<keyword evidence="7 9" id="KW-0238">DNA-binding</keyword>
<evidence type="ECO:0000256" key="4">
    <source>
        <dbReference type="ARBA" id="ARBA00022801"/>
    </source>
</evidence>
<dbReference type="Pfam" id="PF01867">
    <property type="entry name" value="Cas_Cas1"/>
    <property type="match status" value="1"/>
</dbReference>
<feature type="binding site" evidence="9">
    <location>
        <position position="235"/>
    </location>
    <ligand>
        <name>Mn(2+)</name>
        <dbReference type="ChEBI" id="CHEBI:29035"/>
    </ligand>
</feature>
<dbReference type="InterPro" id="IPR042211">
    <property type="entry name" value="CRISPR-assoc_Cas1_N"/>
</dbReference>
<keyword evidence="1 9" id="KW-0540">Nuclease</keyword>
<dbReference type="AlphaFoldDB" id="A0A975GNX1"/>
<dbReference type="Gene3D" id="3.100.10.20">
    <property type="entry name" value="CRISPR-associated endonuclease Cas1, N-terminal domain"/>
    <property type="match status" value="1"/>
</dbReference>
<evidence type="ECO:0000313" key="10">
    <source>
        <dbReference type="EMBL" id="QTA88212.1"/>
    </source>
</evidence>
<keyword evidence="4 9" id="KW-0378">Hydrolase</keyword>
<dbReference type="Proteomes" id="UP000663722">
    <property type="component" value="Chromosome"/>
</dbReference>
<dbReference type="KEGG" id="dmm:dnm_042540"/>
<comment type="similarity">
    <text evidence="9">Belongs to the CRISPR-associated endonuclease Cas1 family.</text>
</comment>
<sequence length="322" mass="37414">METLFVSREARLKRRENTLAIVFNGKTKWFPVEKIRHIVLLSESNMNSSLLCLCGANSVRISVFDYYGYFKGAFEPVGQNPSGRVKLEQARTILDAREKMLIAKEIVLGAAHNILANLLYYRYRGKKELDTQIKEMRRLMSHIDKADDTATLMGVEGNLRQLYYSGWKLIDPKLDFGKRIRRPPNNPVNCLISFMNQLVYTVVRHETFKTHLDETLSFLHSPGTGRSSLSLDLSEPFKPVLADMLIFRMARKGMMHENWFQEHDGVCLLTETGRRHVAEQFSVRLEEMSDGRSYRERIYREALKIERHILGVAEYESYKRKA</sequence>
<dbReference type="GO" id="GO:0051607">
    <property type="term" value="P:defense response to virus"/>
    <property type="evidence" value="ECO:0007669"/>
    <property type="project" value="UniProtKB-UniRule"/>
</dbReference>
<comment type="cofactor">
    <cofactor evidence="9">
        <name>Mg(2+)</name>
        <dbReference type="ChEBI" id="CHEBI:18420"/>
    </cofactor>
    <cofactor evidence="9">
        <name>Mn(2+)</name>
        <dbReference type="ChEBI" id="CHEBI:29035"/>
    </cofactor>
</comment>
<comment type="subunit">
    <text evidence="9">Homodimer, forms a heterotetramer with a Cas2 homodimer.</text>
</comment>
<dbReference type="InterPro" id="IPR019858">
    <property type="entry name" value="CRISPR-assoc_Cas1_HMARI/TNEAP"/>
</dbReference>
<keyword evidence="3 9" id="KW-0255">Endonuclease</keyword>
<dbReference type="NCBIfam" id="TIGR00287">
    <property type="entry name" value="cas1"/>
    <property type="match status" value="1"/>
</dbReference>
<dbReference type="GO" id="GO:0016787">
    <property type="term" value="F:hydrolase activity"/>
    <property type="evidence" value="ECO:0007669"/>
    <property type="project" value="UniProtKB-KW"/>
</dbReference>
<comment type="function">
    <text evidence="9">CRISPR (clustered regularly interspaced short palindromic repeat), is an adaptive immune system that provides protection against mobile genetic elements (viruses, transposable elements and conjugative plasmids). CRISPR clusters contain spacers, sequences complementary to antecedent mobile elements, and target invading nucleic acids. CRISPR clusters are transcribed and processed into CRISPR RNA (crRNA). Acts as a dsDNA endonuclease. Involved in the integration of spacer DNA into the CRISPR cassette.</text>
</comment>
<proteinExistence type="inferred from homology"/>
<dbReference type="PANTHER" id="PTHR43219:SF1">
    <property type="entry name" value="CRISPR-ASSOCIATED ENDONUCLEASE CAS1"/>
    <property type="match status" value="1"/>
</dbReference>
<keyword evidence="2 9" id="KW-0479">Metal-binding</keyword>
<dbReference type="GO" id="GO:0004520">
    <property type="term" value="F:DNA endonuclease activity"/>
    <property type="evidence" value="ECO:0007669"/>
    <property type="project" value="InterPro"/>
</dbReference>
<dbReference type="PANTHER" id="PTHR43219">
    <property type="entry name" value="CRISPR-ASSOCIATED ENDONUCLEASE CAS1"/>
    <property type="match status" value="1"/>
</dbReference>
<dbReference type="EMBL" id="CP061800">
    <property type="protein sequence ID" value="QTA88212.1"/>
    <property type="molecule type" value="Genomic_DNA"/>
</dbReference>
<dbReference type="GO" id="GO:0003677">
    <property type="term" value="F:DNA binding"/>
    <property type="evidence" value="ECO:0007669"/>
    <property type="project" value="UniProtKB-KW"/>
</dbReference>
<protein>
    <recommendedName>
        <fullName evidence="9">CRISPR-associated endonuclease Cas1</fullName>
        <ecNumber evidence="9">3.1.-.-</ecNumber>
    </recommendedName>
</protein>
<dbReference type="RefSeq" id="WP_207683084.1">
    <property type="nucleotide sequence ID" value="NZ_CP061800.1"/>
</dbReference>
<keyword evidence="5 9" id="KW-0460">Magnesium</keyword>
<evidence type="ECO:0000256" key="9">
    <source>
        <dbReference type="HAMAP-Rule" id="MF_01470"/>
    </source>
</evidence>
<evidence type="ECO:0000256" key="8">
    <source>
        <dbReference type="ARBA" id="ARBA00023211"/>
    </source>
</evidence>
<evidence type="ECO:0000256" key="2">
    <source>
        <dbReference type="ARBA" id="ARBA00022723"/>
    </source>
</evidence>
<evidence type="ECO:0000256" key="1">
    <source>
        <dbReference type="ARBA" id="ARBA00022722"/>
    </source>
</evidence>
<evidence type="ECO:0000256" key="6">
    <source>
        <dbReference type="ARBA" id="ARBA00023118"/>
    </source>
</evidence>
<dbReference type="HAMAP" id="MF_01470">
    <property type="entry name" value="Cas1"/>
    <property type="match status" value="1"/>
</dbReference>
<accession>A0A975GNX1</accession>
<evidence type="ECO:0000256" key="7">
    <source>
        <dbReference type="ARBA" id="ARBA00023125"/>
    </source>
</evidence>
<keyword evidence="8 9" id="KW-0464">Manganese</keyword>
<dbReference type="GO" id="GO:0043571">
    <property type="term" value="P:maintenance of CRISPR repeat elements"/>
    <property type="evidence" value="ECO:0007669"/>
    <property type="project" value="UniProtKB-UniRule"/>
</dbReference>
<dbReference type="GO" id="GO:0046872">
    <property type="term" value="F:metal ion binding"/>
    <property type="evidence" value="ECO:0007669"/>
    <property type="project" value="UniProtKB-UniRule"/>
</dbReference>
<feature type="binding site" evidence="9">
    <location>
        <position position="220"/>
    </location>
    <ligand>
        <name>Mn(2+)</name>
        <dbReference type="ChEBI" id="CHEBI:29035"/>
    </ligand>
</feature>
<dbReference type="EC" id="3.1.-.-" evidence="9"/>
<evidence type="ECO:0000313" key="11">
    <source>
        <dbReference type="Proteomes" id="UP000663722"/>
    </source>
</evidence>
<organism evidence="10 11">
    <name type="scientific">Desulfonema magnum</name>
    <dbReference type="NCBI Taxonomy" id="45655"/>
    <lineage>
        <taxon>Bacteria</taxon>
        <taxon>Pseudomonadati</taxon>
        <taxon>Thermodesulfobacteriota</taxon>
        <taxon>Desulfobacteria</taxon>
        <taxon>Desulfobacterales</taxon>
        <taxon>Desulfococcaceae</taxon>
        <taxon>Desulfonema</taxon>
    </lineage>
</organism>
<name>A0A975GNX1_9BACT</name>
<dbReference type="InterPro" id="IPR042206">
    <property type="entry name" value="CRISPR-assoc_Cas1_C"/>
</dbReference>